<comment type="caution">
    <text evidence="1">The sequence shown here is derived from an EMBL/GenBank/DDBJ whole genome shotgun (WGS) entry which is preliminary data.</text>
</comment>
<protein>
    <submittedName>
        <fullName evidence="1">Uncharacterized protein</fullName>
    </submittedName>
</protein>
<proteinExistence type="predicted"/>
<dbReference type="AlphaFoldDB" id="X0YX01"/>
<organism evidence="1">
    <name type="scientific">marine sediment metagenome</name>
    <dbReference type="NCBI Taxonomy" id="412755"/>
    <lineage>
        <taxon>unclassified sequences</taxon>
        <taxon>metagenomes</taxon>
        <taxon>ecological metagenomes</taxon>
    </lineage>
</organism>
<dbReference type="EMBL" id="BARS01051004">
    <property type="protein sequence ID" value="GAG52818.1"/>
    <property type="molecule type" value="Genomic_DNA"/>
</dbReference>
<sequence>MGSSASYQVCVTKECGRELMLIIKVAGINQKAFQVGGLDGKFKTTNHGNHQGS</sequence>
<accession>X0YX01</accession>
<evidence type="ECO:0000313" key="1">
    <source>
        <dbReference type="EMBL" id="GAG52818.1"/>
    </source>
</evidence>
<gene>
    <name evidence="1" type="ORF">S01H1_76040</name>
</gene>
<reference evidence="1" key="1">
    <citation type="journal article" date="2014" name="Front. Microbiol.">
        <title>High frequency of phylogenetically diverse reductive dehalogenase-homologous genes in deep subseafloor sedimentary metagenomes.</title>
        <authorList>
            <person name="Kawai M."/>
            <person name="Futagami T."/>
            <person name="Toyoda A."/>
            <person name="Takaki Y."/>
            <person name="Nishi S."/>
            <person name="Hori S."/>
            <person name="Arai W."/>
            <person name="Tsubouchi T."/>
            <person name="Morono Y."/>
            <person name="Uchiyama I."/>
            <person name="Ito T."/>
            <person name="Fujiyama A."/>
            <person name="Inagaki F."/>
            <person name="Takami H."/>
        </authorList>
    </citation>
    <scope>NUCLEOTIDE SEQUENCE</scope>
    <source>
        <strain evidence="1">Expedition CK06-06</strain>
    </source>
</reference>
<name>X0YX01_9ZZZZ</name>